<comment type="caution">
    <text evidence="5">The sequence shown here is derived from an EMBL/GenBank/DDBJ whole genome shotgun (WGS) entry which is preliminary data.</text>
</comment>
<dbReference type="PANTHER" id="PTHR35372">
    <property type="entry name" value="ATP BINDING PROTEIN-RELATED"/>
    <property type="match status" value="1"/>
</dbReference>
<evidence type="ECO:0000256" key="2">
    <source>
        <dbReference type="ARBA" id="ARBA00022801"/>
    </source>
</evidence>
<dbReference type="InterPro" id="IPR014818">
    <property type="entry name" value="Phage/plasmid_primase_P4_C"/>
</dbReference>
<evidence type="ECO:0000259" key="4">
    <source>
        <dbReference type="PROSITE" id="PS51206"/>
    </source>
</evidence>
<organism evidence="5 6">
    <name type="scientific">Winkia neuii</name>
    <dbReference type="NCBI Taxonomy" id="33007"/>
    <lineage>
        <taxon>Bacteria</taxon>
        <taxon>Bacillati</taxon>
        <taxon>Actinomycetota</taxon>
        <taxon>Actinomycetes</taxon>
        <taxon>Actinomycetales</taxon>
        <taxon>Actinomycetaceae</taxon>
        <taxon>Winkia</taxon>
    </lineage>
</organism>
<dbReference type="InterPro" id="IPR014015">
    <property type="entry name" value="Helicase_SF3_DNA-vir"/>
</dbReference>
<dbReference type="GO" id="GO:0005524">
    <property type="term" value="F:ATP binding"/>
    <property type="evidence" value="ECO:0007669"/>
    <property type="project" value="UniProtKB-KW"/>
</dbReference>
<dbReference type="SMART" id="SM00885">
    <property type="entry name" value="D5_N"/>
    <property type="match status" value="1"/>
</dbReference>
<dbReference type="Proteomes" id="UP000235122">
    <property type="component" value="Unassembled WGS sequence"/>
</dbReference>
<dbReference type="PANTHER" id="PTHR35372:SF2">
    <property type="entry name" value="SF3 HELICASE DOMAIN-CONTAINING PROTEIN"/>
    <property type="match status" value="1"/>
</dbReference>
<evidence type="ECO:0000256" key="3">
    <source>
        <dbReference type="ARBA" id="ARBA00022840"/>
    </source>
</evidence>
<dbReference type="GO" id="GO:0016787">
    <property type="term" value="F:hydrolase activity"/>
    <property type="evidence" value="ECO:0007669"/>
    <property type="project" value="UniProtKB-KW"/>
</dbReference>
<dbReference type="EMBL" id="PKKO01000001">
    <property type="protein sequence ID" value="PKY73322.1"/>
    <property type="molecule type" value="Genomic_DNA"/>
</dbReference>
<keyword evidence="1" id="KW-0547">Nucleotide-binding</keyword>
<dbReference type="Pfam" id="PF19263">
    <property type="entry name" value="DUF5906"/>
    <property type="match status" value="1"/>
</dbReference>
<dbReference type="AlphaFoldDB" id="A0A2I1IQC8"/>
<keyword evidence="2" id="KW-0378">Hydrolase</keyword>
<dbReference type="InterPro" id="IPR006500">
    <property type="entry name" value="Helicase_put_C_phage/plasmid"/>
</dbReference>
<dbReference type="NCBIfam" id="TIGR01613">
    <property type="entry name" value="primase_Cterm"/>
    <property type="match status" value="1"/>
</dbReference>
<feature type="domain" description="SF3 helicase" evidence="4">
    <location>
        <begin position="471"/>
        <end position="630"/>
    </location>
</feature>
<dbReference type="InterPro" id="IPR014820">
    <property type="entry name" value="PriCT_1"/>
</dbReference>
<keyword evidence="3" id="KW-0067">ATP-binding</keyword>
<dbReference type="Pfam" id="PF08706">
    <property type="entry name" value="D5_N"/>
    <property type="match status" value="1"/>
</dbReference>
<sequence>MTTPFTLFAAAVTGVQNNNHYPNKHTITDVASLSVVAGLDHVAATYVNDRRSTAAFMSSDCLVMDIDNDHTETQTDWITPEKLAELMFGVEFMTATSRNHMKPKGVLSARPRFHVYFPIHELRNADDYAGLKHRLASRFAFFDRNALDAGRFIYGTPNPQVTAHEGDQFLDDWLDNADEIDVFAAFDASTLVIGEGSRNATLSRFAGRVLIRYGQTDQARDLFDRKANLCEPPLNEGELQTIWNSACRFASKVASDPSYLPPEAYEALAGLRPDDFSDVGQADTLAGEYANKIRYSLATKWLVYDHGVWDENDLSAQGVVQELTSRQLEEAQHLIATTWQDMVSTGADVVMASASSKARGLAKLNPAQVAAFKAWDESKNYHKFVLSRRLSRNITATLKEAGPILQVRVRDLDVDPYQLNTPAGTWDLRDSSSHEHNPADLLTKQTAVGPSDEGAQIWADALDVFFQKDPELIGYVQRIVGLAAIGQVFVEALVIAYGDGRNGKSTFWNTIARVLGTYSGTISADALTVGVRRNVKPELAEARGKRLLIAAETEEGMRLSTSNVKQLASTDQISAEKKFKDPFAFTPSHTLVLYTNHLPRVGAMDAGIWRRLIVIPFNATIEGDTDVKNYADHLYEHAGGAILSWIMEGARLIHSEGYKLTPPPQVVQASQAYKEDNDWFSQFLEDSCDVEDGLSERAGDLYQTYRAWAQNTSGWARPMVDFNAACEQAGFERKKTKSGIRVYGLALTSEFNS</sequence>
<dbReference type="RefSeq" id="WP_060797865.1">
    <property type="nucleotide sequence ID" value="NZ_JAWHKF010000001.1"/>
</dbReference>
<dbReference type="InterPro" id="IPR027417">
    <property type="entry name" value="P-loop_NTPase"/>
</dbReference>
<keyword evidence="6" id="KW-1185">Reference proteome</keyword>
<dbReference type="SMART" id="SM00942">
    <property type="entry name" value="PriCT_1"/>
    <property type="match status" value="1"/>
</dbReference>
<reference evidence="5 6" key="1">
    <citation type="submission" date="2017-12" db="EMBL/GenBank/DDBJ databases">
        <title>Phylogenetic diversity of female urinary microbiome.</title>
        <authorList>
            <person name="Thomas-White K."/>
            <person name="Wolfe A.J."/>
        </authorList>
    </citation>
    <scope>NUCLEOTIDE SEQUENCE [LARGE SCALE GENOMIC DNA]</scope>
    <source>
        <strain evidence="5 6">UMB0402</strain>
    </source>
</reference>
<gene>
    <name evidence="5" type="ORF">CYJ19_01695</name>
</gene>
<proteinExistence type="predicted"/>
<name>A0A2I1IQC8_9ACTO</name>
<evidence type="ECO:0000313" key="5">
    <source>
        <dbReference type="EMBL" id="PKY73322.1"/>
    </source>
</evidence>
<dbReference type="InterPro" id="IPR045455">
    <property type="entry name" value="NrS-1_pol-like_helicase"/>
</dbReference>
<accession>A0A2I1IQC8</accession>
<evidence type="ECO:0000256" key="1">
    <source>
        <dbReference type="ARBA" id="ARBA00022741"/>
    </source>
</evidence>
<dbReference type="InterPro" id="IPR051620">
    <property type="entry name" value="ORF904-like_C"/>
</dbReference>
<dbReference type="SUPFAM" id="SSF52540">
    <property type="entry name" value="P-loop containing nucleoside triphosphate hydrolases"/>
    <property type="match status" value="1"/>
</dbReference>
<evidence type="ECO:0000313" key="6">
    <source>
        <dbReference type="Proteomes" id="UP000235122"/>
    </source>
</evidence>
<dbReference type="Gene3D" id="3.40.50.300">
    <property type="entry name" value="P-loop containing nucleotide triphosphate hydrolases"/>
    <property type="match status" value="1"/>
</dbReference>
<protein>
    <submittedName>
        <fullName evidence="5">DNA primase</fullName>
    </submittedName>
</protein>
<dbReference type="STRING" id="33007.HMPREF3198_00985"/>
<dbReference type="PROSITE" id="PS51206">
    <property type="entry name" value="SF3_HELICASE_1"/>
    <property type="match status" value="1"/>
</dbReference>